<evidence type="ECO:0000313" key="18">
    <source>
        <dbReference type="EMBL" id="HFI91548.1"/>
    </source>
</evidence>
<dbReference type="InterPro" id="IPR048254">
    <property type="entry name" value="CDP_ALCOHOL_P_TRANSF_CS"/>
</dbReference>
<evidence type="ECO:0000256" key="15">
    <source>
        <dbReference type="NCBIfam" id="TIGR00560"/>
    </source>
</evidence>
<evidence type="ECO:0000256" key="12">
    <source>
        <dbReference type="ARBA" id="ARBA00023209"/>
    </source>
</evidence>
<proteinExistence type="inferred from homology"/>
<comment type="catalytic activity">
    <reaction evidence="14">
        <text>a CDP-1,2-diacyl-sn-glycerol + sn-glycerol 3-phosphate = a 1,2-diacyl-sn-glycero-3-phospho-(1'-sn-glycero-3'-phosphate) + CMP + H(+)</text>
        <dbReference type="Rhea" id="RHEA:12593"/>
        <dbReference type="ChEBI" id="CHEBI:15378"/>
        <dbReference type="ChEBI" id="CHEBI:57597"/>
        <dbReference type="ChEBI" id="CHEBI:58332"/>
        <dbReference type="ChEBI" id="CHEBI:60110"/>
        <dbReference type="ChEBI" id="CHEBI:60377"/>
        <dbReference type="EC" id="2.7.8.5"/>
    </reaction>
</comment>
<evidence type="ECO:0000256" key="7">
    <source>
        <dbReference type="ARBA" id="ARBA00022679"/>
    </source>
</evidence>
<dbReference type="GO" id="GO:0046474">
    <property type="term" value="P:glycerophospholipid biosynthetic process"/>
    <property type="evidence" value="ECO:0007669"/>
    <property type="project" value="TreeGrafter"/>
</dbReference>
<dbReference type="PROSITE" id="PS00379">
    <property type="entry name" value="CDP_ALCOHOL_P_TRANSF"/>
    <property type="match status" value="1"/>
</dbReference>
<evidence type="ECO:0000256" key="16">
    <source>
        <dbReference type="RuleBase" id="RU003750"/>
    </source>
</evidence>
<evidence type="ECO:0000256" key="17">
    <source>
        <dbReference type="SAM" id="Phobius"/>
    </source>
</evidence>
<accession>A0A7V3E7P3</accession>
<dbReference type="Gene3D" id="1.20.120.1760">
    <property type="match status" value="1"/>
</dbReference>
<evidence type="ECO:0000256" key="11">
    <source>
        <dbReference type="ARBA" id="ARBA00023136"/>
    </source>
</evidence>
<organism evidence="18">
    <name type="scientific">Ignavibacterium album</name>
    <dbReference type="NCBI Taxonomy" id="591197"/>
    <lineage>
        <taxon>Bacteria</taxon>
        <taxon>Pseudomonadati</taxon>
        <taxon>Ignavibacteriota</taxon>
        <taxon>Ignavibacteria</taxon>
        <taxon>Ignavibacteriales</taxon>
        <taxon>Ignavibacteriaceae</taxon>
        <taxon>Ignavibacterium</taxon>
    </lineage>
</organism>
<feature type="transmembrane region" description="Helical" evidence="17">
    <location>
        <begin position="28"/>
        <end position="46"/>
    </location>
</feature>
<dbReference type="EMBL" id="DSUJ01000008">
    <property type="protein sequence ID" value="HFI91548.1"/>
    <property type="molecule type" value="Genomic_DNA"/>
</dbReference>
<evidence type="ECO:0000256" key="2">
    <source>
        <dbReference type="ARBA" id="ARBA00005042"/>
    </source>
</evidence>
<comment type="subcellular location">
    <subcellularLocation>
        <location evidence="1">Membrane</location>
        <topology evidence="1">Multi-pass membrane protein</topology>
    </subcellularLocation>
</comment>
<keyword evidence="8 17" id="KW-0812">Transmembrane</keyword>
<dbReference type="NCBIfam" id="TIGR00560">
    <property type="entry name" value="pgsA"/>
    <property type="match status" value="1"/>
</dbReference>
<keyword evidence="12" id="KW-0594">Phospholipid biosynthesis</keyword>
<comment type="pathway">
    <text evidence="2">Phospholipid metabolism; phosphatidylglycerol biosynthesis; phosphatidylglycerol from CDP-diacylglycerol: step 1/2.</text>
</comment>
<comment type="similarity">
    <text evidence="3 16">Belongs to the CDP-alcohol phosphatidyltransferase class-I family.</text>
</comment>
<dbReference type="InterPro" id="IPR004570">
    <property type="entry name" value="Phosphatidylglycerol_P_synth"/>
</dbReference>
<evidence type="ECO:0000256" key="6">
    <source>
        <dbReference type="ARBA" id="ARBA00022516"/>
    </source>
</evidence>
<keyword evidence="6" id="KW-0444">Lipid biosynthesis</keyword>
<dbReference type="PANTHER" id="PTHR14269">
    <property type="entry name" value="CDP-DIACYLGLYCEROL--GLYCEROL-3-PHOSPHATE 3-PHOSPHATIDYLTRANSFERASE-RELATED"/>
    <property type="match status" value="1"/>
</dbReference>
<dbReference type="PANTHER" id="PTHR14269:SF62">
    <property type="entry name" value="CDP-DIACYLGLYCEROL--GLYCEROL-3-PHOSPHATE 3-PHOSPHATIDYLTRANSFERASE 1, CHLOROPLASTIC"/>
    <property type="match status" value="1"/>
</dbReference>
<keyword evidence="7 16" id="KW-0808">Transferase</keyword>
<protein>
    <recommendedName>
        <fullName evidence="5 15">CDP-diacylglycerol--glycerol-3-phosphate 3-phosphatidyltransferase</fullName>
        <ecNumber evidence="4 15">2.7.8.5</ecNumber>
    </recommendedName>
</protein>
<evidence type="ECO:0000256" key="5">
    <source>
        <dbReference type="ARBA" id="ARBA00014944"/>
    </source>
</evidence>
<dbReference type="Pfam" id="PF01066">
    <property type="entry name" value="CDP-OH_P_transf"/>
    <property type="match status" value="1"/>
</dbReference>
<evidence type="ECO:0000256" key="13">
    <source>
        <dbReference type="ARBA" id="ARBA00023264"/>
    </source>
</evidence>
<keyword evidence="11 17" id="KW-0472">Membrane</keyword>
<evidence type="ECO:0000256" key="14">
    <source>
        <dbReference type="ARBA" id="ARBA00048586"/>
    </source>
</evidence>
<evidence type="ECO:0000256" key="10">
    <source>
        <dbReference type="ARBA" id="ARBA00023098"/>
    </source>
</evidence>
<evidence type="ECO:0000256" key="9">
    <source>
        <dbReference type="ARBA" id="ARBA00022989"/>
    </source>
</evidence>
<name>A0A7V3E7P3_9BACT</name>
<feature type="transmembrane region" description="Helical" evidence="17">
    <location>
        <begin position="6"/>
        <end position="23"/>
    </location>
</feature>
<evidence type="ECO:0000256" key="1">
    <source>
        <dbReference type="ARBA" id="ARBA00004141"/>
    </source>
</evidence>
<feature type="transmembrane region" description="Helical" evidence="17">
    <location>
        <begin position="71"/>
        <end position="96"/>
    </location>
</feature>
<dbReference type="InterPro" id="IPR000462">
    <property type="entry name" value="CDP-OH_P_trans"/>
</dbReference>
<dbReference type="InterPro" id="IPR050324">
    <property type="entry name" value="CDP-alcohol_PTase-I"/>
</dbReference>
<dbReference type="EC" id="2.7.8.5" evidence="4 15"/>
<dbReference type="AlphaFoldDB" id="A0A7V3E7P3"/>
<keyword evidence="10" id="KW-0443">Lipid metabolism</keyword>
<keyword evidence="13" id="KW-1208">Phospholipid metabolism</keyword>
<evidence type="ECO:0000256" key="3">
    <source>
        <dbReference type="ARBA" id="ARBA00010441"/>
    </source>
</evidence>
<sequence>MVLPNQLTVLRIILTPVFLYFFLSENPLFIQISLAIYFIAALTDWYDGWLARKFNYITEWGKFWDPLADKILTSAVFIGFVIVKLLPLWMVILIIFRDLSVTLLRVYADSRGYSFRTTYYAKWKTMLQMIFLYYLLILYVAKNTVEIYINYQGIIELLLNEDIVYFVMLVITVITVHSGVTYLLLNKSLIKQLFNETDKLV</sequence>
<evidence type="ECO:0000256" key="4">
    <source>
        <dbReference type="ARBA" id="ARBA00013170"/>
    </source>
</evidence>
<keyword evidence="9 17" id="KW-1133">Transmembrane helix</keyword>
<gene>
    <name evidence="18" type="primary">pgsA</name>
    <name evidence="18" type="ORF">ENS31_08495</name>
</gene>
<dbReference type="GO" id="GO:0016020">
    <property type="term" value="C:membrane"/>
    <property type="evidence" value="ECO:0007669"/>
    <property type="project" value="UniProtKB-SubCell"/>
</dbReference>
<feature type="transmembrane region" description="Helical" evidence="17">
    <location>
        <begin position="163"/>
        <end position="185"/>
    </location>
</feature>
<feature type="transmembrane region" description="Helical" evidence="17">
    <location>
        <begin position="131"/>
        <end position="151"/>
    </location>
</feature>
<dbReference type="PIRSF" id="PIRSF000847">
    <property type="entry name" value="Phos_ph_gly_syn"/>
    <property type="match status" value="1"/>
</dbReference>
<evidence type="ECO:0000256" key="8">
    <source>
        <dbReference type="ARBA" id="ARBA00022692"/>
    </source>
</evidence>
<reference evidence="18" key="1">
    <citation type="journal article" date="2020" name="mSystems">
        <title>Genome- and Community-Level Interaction Insights into Carbon Utilization and Element Cycling Functions of Hydrothermarchaeota in Hydrothermal Sediment.</title>
        <authorList>
            <person name="Zhou Z."/>
            <person name="Liu Y."/>
            <person name="Xu W."/>
            <person name="Pan J."/>
            <person name="Luo Z.H."/>
            <person name="Li M."/>
        </authorList>
    </citation>
    <scope>NUCLEOTIDE SEQUENCE [LARGE SCALE GENOMIC DNA]</scope>
    <source>
        <strain evidence="18">SpSt-479</strain>
    </source>
</reference>
<dbReference type="InterPro" id="IPR043130">
    <property type="entry name" value="CDP-OH_PTrfase_TM_dom"/>
</dbReference>
<comment type="caution">
    <text evidence="18">The sequence shown here is derived from an EMBL/GenBank/DDBJ whole genome shotgun (WGS) entry which is preliminary data.</text>
</comment>
<dbReference type="GO" id="GO:0008444">
    <property type="term" value="F:CDP-diacylglycerol-glycerol-3-phosphate 3-phosphatidyltransferase activity"/>
    <property type="evidence" value="ECO:0007669"/>
    <property type="project" value="UniProtKB-UniRule"/>
</dbReference>